<comment type="catalytic activity">
    <reaction evidence="8">
        <text>tRNA(Gly) + glycine + ATP = glycyl-tRNA(Gly) + AMP + diphosphate</text>
        <dbReference type="Rhea" id="RHEA:16013"/>
        <dbReference type="Rhea" id="RHEA-COMP:9664"/>
        <dbReference type="Rhea" id="RHEA-COMP:9683"/>
        <dbReference type="ChEBI" id="CHEBI:30616"/>
        <dbReference type="ChEBI" id="CHEBI:33019"/>
        <dbReference type="ChEBI" id="CHEBI:57305"/>
        <dbReference type="ChEBI" id="CHEBI:78442"/>
        <dbReference type="ChEBI" id="CHEBI:78522"/>
        <dbReference type="ChEBI" id="CHEBI:456215"/>
        <dbReference type="EC" id="6.1.1.14"/>
    </reaction>
</comment>
<dbReference type="GO" id="GO:0006426">
    <property type="term" value="P:glycyl-tRNA aminoacylation"/>
    <property type="evidence" value="ECO:0007669"/>
    <property type="project" value="InterPro"/>
</dbReference>
<dbReference type="AlphaFoldDB" id="A0A382CLK2"/>
<dbReference type="Pfam" id="PF02092">
    <property type="entry name" value="tRNA_synt_2f"/>
    <property type="match status" value="1"/>
</dbReference>
<dbReference type="InterPro" id="IPR002310">
    <property type="entry name" value="Gly-tRNA_ligase_asu"/>
</dbReference>
<evidence type="ECO:0000256" key="1">
    <source>
        <dbReference type="ARBA" id="ARBA00008226"/>
    </source>
</evidence>
<dbReference type="PROSITE" id="PS50861">
    <property type="entry name" value="AA_TRNA_LIGASE_II_GLYAB"/>
    <property type="match status" value="2"/>
</dbReference>
<sequence>NLFNIYEKEVFDCLDQGLVLPATDYVLKSSHAFNLLDARGVISVTERGGYIERVRRMAQRNAQAYLDQRDDLGYPLGMAAEKKQKPKENRSQLITENDTADLLFEIGTEEIPASYISPALDQLQNMAKETLMEQNLSFGELKVMGTPRRLALSVSNLETLQPDQSVEVTGPPKKAAYDAEGNPTKAAVGFAKSQGVNTDDLRVVETPRGKYVAVTKLQKGRSASNILEDLLPNWINSLDFPKTMRWDNLRFARPIRWIVAILEDQEIPFQFDTLTAGRITYGHRSLNPEPIKLDSASVDNYIDKLEIANVIVNHDLRRTEIQKQITEILNSEDCETAIDQDLLDQVNFLVENPQAIVGSFSESHLDLPAEVLITSMKKHQRYFPMIKSDQQLVAKFISISNGTDGNIDTVRHGNERVLRARLADATFFYQEDRRTTLADRNRKLQSVIFQVKLGSLYDKVKRLESLTSFIAQQTKVDNATKDYAVKAAYLCKSDLTTQMVAEFPTLQGVMGRYYALDAGAPPRVAAAIEDHYRPVAADSDLPTSLEGSILSIADKIDTIVGYFGINEKPTGSQDPYSLRRQAIGILRVLQKLDLSVSFSSLVEKAIELYKVNLSENTKVEVLDFVRGRLKVLLQTKGYVP</sequence>
<accession>A0A382CLK2</accession>
<reference evidence="9" key="1">
    <citation type="submission" date="2018-05" db="EMBL/GenBank/DDBJ databases">
        <authorList>
            <person name="Lanie J.A."/>
            <person name="Ng W.-L."/>
            <person name="Kazmierczak K.M."/>
            <person name="Andrzejewski T.M."/>
            <person name="Davidsen T.M."/>
            <person name="Wayne K.J."/>
            <person name="Tettelin H."/>
            <person name="Glass J.I."/>
            <person name="Rusch D."/>
            <person name="Podicherti R."/>
            <person name="Tsui H.-C.T."/>
            <person name="Winkler M.E."/>
        </authorList>
    </citation>
    <scope>NUCLEOTIDE SEQUENCE</scope>
</reference>
<dbReference type="SUPFAM" id="SSF55681">
    <property type="entry name" value="Class II aaRS and biotin synthetases"/>
    <property type="match status" value="1"/>
</dbReference>
<evidence type="ECO:0000256" key="8">
    <source>
        <dbReference type="ARBA" id="ARBA00047937"/>
    </source>
</evidence>
<evidence type="ECO:0000256" key="5">
    <source>
        <dbReference type="ARBA" id="ARBA00022840"/>
    </source>
</evidence>
<proteinExistence type="inferred from homology"/>
<dbReference type="InterPro" id="IPR015944">
    <property type="entry name" value="Gly-tRNA-synth_bsu"/>
</dbReference>
<dbReference type="EC" id="6.1.1.14" evidence="2"/>
<evidence type="ECO:0000256" key="4">
    <source>
        <dbReference type="ARBA" id="ARBA00022741"/>
    </source>
</evidence>
<keyword evidence="3" id="KW-0436">Ligase</keyword>
<name>A0A382CLK2_9ZZZZ</name>
<protein>
    <recommendedName>
        <fullName evidence="2">glycine--tRNA ligase</fullName>
        <ecNumber evidence="2">6.1.1.14</ecNumber>
    </recommendedName>
</protein>
<comment type="similarity">
    <text evidence="1">Belongs to the class-II aminoacyl-tRNA synthetase family.</text>
</comment>
<dbReference type="EMBL" id="UINC01035152">
    <property type="protein sequence ID" value="SVB27108.1"/>
    <property type="molecule type" value="Genomic_DNA"/>
</dbReference>
<keyword evidence="7" id="KW-0030">Aminoacyl-tRNA synthetase</keyword>
<dbReference type="HAMAP" id="MF_00255">
    <property type="entry name" value="Gly_tRNA_synth_beta"/>
    <property type="match status" value="1"/>
</dbReference>
<dbReference type="GO" id="GO:0005524">
    <property type="term" value="F:ATP binding"/>
    <property type="evidence" value="ECO:0007669"/>
    <property type="project" value="UniProtKB-KW"/>
</dbReference>
<dbReference type="Pfam" id="PF02091">
    <property type="entry name" value="tRNA-synt_2e"/>
    <property type="match status" value="1"/>
</dbReference>
<gene>
    <name evidence="9" type="ORF">METZ01_LOCUS179962</name>
</gene>
<keyword evidence="5" id="KW-0067">ATP-binding</keyword>
<dbReference type="GO" id="GO:0005829">
    <property type="term" value="C:cytosol"/>
    <property type="evidence" value="ECO:0007669"/>
    <property type="project" value="TreeGrafter"/>
</dbReference>
<keyword evidence="4" id="KW-0547">Nucleotide-binding</keyword>
<evidence type="ECO:0000256" key="2">
    <source>
        <dbReference type="ARBA" id="ARBA00012829"/>
    </source>
</evidence>
<keyword evidence="6" id="KW-0648">Protein biosynthesis</keyword>
<evidence type="ECO:0000313" key="9">
    <source>
        <dbReference type="EMBL" id="SVB27108.1"/>
    </source>
</evidence>
<evidence type="ECO:0000256" key="3">
    <source>
        <dbReference type="ARBA" id="ARBA00022598"/>
    </source>
</evidence>
<dbReference type="SUPFAM" id="SSF109604">
    <property type="entry name" value="HD-domain/PDEase-like"/>
    <property type="match status" value="1"/>
</dbReference>
<feature type="non-terminal residue" evidence="9">
    <location>
        <position position="640"/>
    </location>
</feature>
<evidence type="ECO:0000256" key="6">
    <source>
        <dbReference type="ARBA" id="ARBA00022917"/>
    </source>
</evidence>
<dbReference type="InterPro" id="IPR006194">
    <property type="entry name" value="Gly-tRNA-synth_heterodimer"/>
</dbReference>
<evidence type="ECO:0000256" key="7">
    <source>
        <dbReference type="ARBA" id="ARBA00023146"/>
    </source>
</evidence>
<dbReference type="GO" id="GO:0004820">
    <property type="term" value="F:glycine-tRNA ligase activity"/>
    <property type="evidence" value="ECO:0007669"/>
    <property type="project" value="UniProtKB-EC"/>
</dbReference>
<dbReference type="PANTHER" id="PTHR30075:SF2">
    <property type="entry name" value="GLYCINE--TRNA LIGASE, CHLOROPLASTIC_MITOCHONDRIAL 2"/>
    <property type="match status" value="1"/>
</dbReference>
<feature type="non-terminal residue" evidence="9">
    <location>
        <position position="1"/>
    </location>
</feature>
<dbReference type="Gene3D" id="1.20.58.180">
    <property type="entry name" value="Class II aaRS and biotin synthetases, domain 2"/>
    <property type="match status" value="1"/>
</dbReference>
<organism evidence="9">
    <name type="scientific">marine metagenome</name>
    <dbReference type="NCBI Taxonomy" id="408172"/>
    <lineage>
        <taxon>unclassified sequences</taxon>
        <taxon>metagenomes</taxon>
        <taxon>ecological metagenomes</taxon>
    </lineage>
</organism>
<dbReference type="NCBIfam" id="TIGR00211">
    <property type="entry name" value="glyS"/>
    <property type="match status" value="1"/>
</dbReference>
<dbReference type="PRINTS" id="PR01045">
    <property type="entry name" value="TRNASYNTHGB"/>
</dbReference>
<dbReference type="InterPro" id="IPR045864">
    <property type="entry name" value="aa-tRNA-synth_II/BPL/LPL"/>
</dbReference>
<dbReference type="PANTHER" id="PTHR30075">
    <property type="entry name" value="GLYCYL-TRNA SYNTHETASE"/>
    <property type="match status" value="1"/>
</dbReference>